<feature type="domain" description="Calcineurin-like phosphoesterase C-terminal" evidence="3">
    <location>
        <begin position="323"/>
        <end position="467"/>
    </location>
</feature>
<dbReference type="InterPro" id="IPR004843">
    <property type="entry name" value="Calcineurin-like_PHP"/>
</dbReference>
<dbReference type="Pfam" id="PF00149">
    <property type="entry name" value="Metallophos"/>
    <property type="match status" value="1"/>
</dbReference>
<dbReference type="Pfam" id="PF16371">
    <property type="entry name" value="MetallophosN"/>
    <property type="match status" value="1"/>
</dbReference>
<dbReference type="Gene3D" id="3.60.21.10">
    <property type="match status" value="1"/>
</dbReference>
<dbReference type="GO" id="GO:0016787">
    <property type="term" value="F:hydrolase activity"/>
    <property type="evidence" value="ECO:0007669"/>
    <property type="project" value="InterPro"/>
</dbReference>
<dbReference type="InterPro" id="IPR032288">
    <property type="entry name" value="Metallophos_C"/>
</dbReference>
<sequence length="476" mass="53550">MKRTLFAILLSLWSACAWAAGTVTVKGRVVCDGRGVANVRISDGDGFARTDEKGYYTLEADAQSRFVFVCVPAGYDAPTEEGVVRFFRPLPSGGGTCDFRLLRRPGDDTRHGFIVIADPQIYARKEFPQLAEAADDIAATVRGYGGLPFHGICCGDIVHLDHSLYGEYNDVMARTGLVFRNVIGNHDMTLYGRSHETSFTKFEDTYGPTYYSFDVGRIHYVALNDNFYIGREYFYIGYLDERQLRWLEKDLASVRPGSTVVVCLHIPSTCEEADRKQFSYDNASLTMANHRALYELLKPFRAHIVSGHTHTTCNQPIAPGLYEHVTPALSGAWWQGSLCTDGTPAGYGIYEVDGDRIEWYYKSTGHPADYQIKLYDGRECPQFEEYAAANIWASDPAWRVEFEIDGRPCGPAERFRAYDPEAARLYSDPDRLEHKWIAPSESDHYYRVPLPEGASRVEVSATDRFGRRSTAALDLK</sequence>
<organism evidence="5 6">
    <name type="scientific">Alistipes dispar</name>
    <dbReference type="NCBI Taxonomy" id="2585119"/>
    <lineage>
        <taxon>Bacteria</taxon>
        <taxon>Pseudomonadati</taxon>
        <taxon>Bacteroidota</taxon>
        <taxon>Bacteroidia</taxon>
        <taxon>Bacteroidales</taxon>
        <taxon>Rikenellaceae</taxon>
        <taxon>Alistipes</taxon>
    </lineage>
</organism>
<dbReference type="RefSeq" id="WP_141428796.1">
    <property type="nucleotide sequence ID" value="NZ_AP019736.1"/>
</dbReference>
<dbReference type="KEGG" id="ada:A5CPEGH6_15500"/>
<evidence type="ECO:0000313" key="6">
    <source>
        <dbReference type="Proteomes" id="UP000319374"/>
    </source>
</evidence>
<name>A0A4Y1X1N2_9BACT</name>
<feature type="domain" description="Calcineurin-like phosphoesterase N-terminal" evidence="4">
    <location>
        <begin position="27"/>
        <end position="101"/>
    </location>
</feature>
<evidence type="ECO:0000313" key="5">
    <source>
        <dbReference type="EMBL" id="BBL06912.1"/>
    </source>
</evidence>
<dbReference type="GeneID" id="98673526"/>
<dbReference type="PROSITE" id="PS51257">
    <property type="entry name" value="PROKAR_LIPOPROTEIN"/>
    <property type="match status" value="1"/>
</dbReference>
<reference evidence="6" key="1">
    <citation type="submission" date="2019-06" db="EMBL/GenBank/DDBJ databases">
        <title>Alistipes onderdonkii subsp. vulgaris subsp. nov., Alistipes dispar sp. nov. and Alistipes communis sp. nov., isolated from human faeces, and creation of Alistipes onderdonkii subsp. onderdonkii subsp. nov.</title>
        <authorList>
            <person name="Sakamoto M."/>
            <person name="Ikeyama N."/>
            <person name="Ogata Y."/>
            <person name="Suda W."/>
            <person name="Iino T."/>
            <person name="Hattori M."/>
            <person name="Ohkuma M."/>
        </authorList>
    </citation>
    <scope>NUCLEOTIDE SEQUENCE [LARGE SCALE GENOMIC DNA]</scope>
    <source>
        <strain evidence="6">5CPEGH6</strain>
    </source>
</reference>
<dbReference type="PANTHER" id="PTHR43143:SF1">
    <property type="entry name" value="SERINE_THREONINE-PROTEIN PHOSPHATASE CPPED1"/>
    <property type="match status" value="1"/>
</dbReference>
<dbReference type="InterPro" id="IPR051918">
    <property type="entry name" value="STPP_CPPED1"/>
</dbReference>
<proteinExistence type="predicted"/>
<dbReference type="OrthoDB" id="1776264at2"/>
<evidence type="ECO:0000259" key="2">
    <source>
        <dbReference type="Pfam" id="PF00149"/>
    </source>
</evidence>
<evidence type="ECO:0000259" key="4">
    <source>
        <dbReference type="Pfam" id="PF16371"/>
    </source>
</evidence>
<evidence type="ECO:0000259" key="3">
    <source>
        <dbReference type="Pfam" id="PF16370"/>
    </source>
</evidence>
<dbReference type="Proteomes" id="UP000319374">
    <property type="component" value="Chromosome"/>
</dbReference>
<accession>A0A4Y1X1N2</accession>
<feature type="chain" id="PRO_5021374445" evidence="1">
    <location>
        <begin position="20"/>
        <end position="476"/>
    </location>
</feature>
<dbReference type="AlphaFoldDB" id="A0A4Y1X1N2"/>
<keyword evidence="6" id="KW-1185">Reference proteome</keyword>
<evidence type="ECO:0000256" key="1">
    <source>
        <dbReference type="SAM" id="SignalP"/>
    </source>
</evidence>
<dbReference type="SUPFAM" id="SSF56300">
    <property type="entry name" value="Metallo-dependent phosphatases"/>
    <property type="match status" value="1"/>
</dbReference>
<dbReference type="PANTHER" id="PTHR43143">
    <property type="entry name" value="METALLOPHOSPHOESTERASE, CALCINEURIN SUPERFAMILY"/>
    <property type="match status" value="1"/>
</dbReference>
<keyword evidence="1" id="KW-0732">Signal</keyword>
<dbReference type="InterPro" id="IPR032285">
    <property type="entry name" value="Metallophos_N"/>
</dbReference>
<gene>
    <name evidence="5" type="ORF">A5CPEGH6_15500</name>
</gene>
<dbReference type="EMBL" id="AP019736">
    <property type="protein sequence ID" value="BBL06912.1"/>
    <property type="molecule type" value="Genomic_DNA"/>
</dbReference>
<feature type="signal peptide" evidence="1">
    <location>
        <begin position="1"/>
        <end position="19"/>
    </location>
</feature>
<protein>
    <submittedName>
        <fullName evidence="5">Serine/threonine protein phosphatase</fullName>
    </submittedName>
</protein>
<feature type="domain" description="Calcineurin-like phosphoesterase" evidence="2">
    <location>
        <begin position="114"/>
        <end position="311"/>
    </location>
</feature>
<dbReference type="Pfam" id="PF16370">
    <property type="entry name" value="MetallophosC"/>
    <property type="match status" value="1"/>
</dbReference>
<dbReference type="InterPro" id="IPR029052">
    <property type="entry name" value="Metallo-depent_PP-like"/>
</dbReference>